<protein>
    <submittedName>
        <fullName evidence="1">Exonuclease VII</fullName>
    </submittedName>
</protein>
<accession>A0AAN4Q7Z9</accession>
<keyword evidence="1" id="KW-0378">Hydrolase</keyword>
<dbReference type="Proteomes" id="UP000248291">
    <property type="component" value="Unassembled WGS sequence"/>
</dbReference>
<dbReference type="GO" id="GO:0004527">
    <property type="term" value="F:exonuclease activity"/>
    <property type="evidence" value="ECO:0007669"/>
    <property type="project" value="UniProtKB-KW"/>
</dbReference>
<gene>
    <name evidence="1" type="ORF">KPSA3_04614</name>
</gene>
<organism evidence="1 2">
    <name type="scientific">Pseudomonas syringae pv. actinidiae</name>
    <dbReference type="NCBI Taxonomy" id="103796"/>
    <lineage>
        <taxon>Bacteria</taxon>
        <taxon>Pseudomonadati</taxon>
        <taxon>Pseudomonadota</taxon>
        <taxon>Gammaproteobacteria</taxon>
        <taxon>Pseudomonadales</taxon>
        <taxon>Pseudomonadaceae</taxon>
        <taxon>Pseudomonas</taxon>
        <taxon>Pseudomonas syringae</taxon>
    </lineage>
</organism>
<evidence type="ECO:0000313" key="2">
    <source>
        <dbReference type="Proteomes" id="UP000248291"/>
    </source>
</evidence>
<sequence length="117" mass="12645">MTLVVAWIDKGSGQLWCAADTRISSGNSVLTDSGPKVFEVPVALNEFSEAEMTGWKVNSRYTFGFAFAGSALAALATHVRATSCTMNLRLDRELPVECQELNLARIAMLYGEIGGLQ</sequence>
<dbReference type="AlphaFoldDB" id="A0AAN4Q7Z9"/>
<keyword evidence="1" id="KW-0540">Nuclease</keyword>
<reference evidence="1 2" key="1">
    <citation type="submission" date="2018-04" db="EMBL/GenBank/DDBJ databases">
        <title>Draft genome sequence of Pseudomonas syringae pv. actinidiae biovar 3 strains isolated from kiwifruit in Kagawa prefecture.</title>
        <authorList>
            <person name="Tabuchi M."/>
            <person name="Saito M."/>
            <person name="Fujiwara S."/>
            <person name="Sasa N."/>
            <person name="Akimitsu K."/>
            <person name="Gomi K."/>
            <person name="Konishi-Sugita S."/>
            <person name="Hamano K."/>
            <person name="Kataoka I."/>
        </authorList>
    </citation>
    <scope>NUCLEOTIDE SEQUENCE [LARGE SCALE GENOMIC DNA]</scope>
    <source>
        <strain evidence="1 2">MAFF212211</strain>
    </source>
</reference>
<keyword evidence="1" id="KW-0269">Exonuclease</keyword>
<name>A0AAN4Q7Z9_PSESF</name>
<dbReference type="EMBL" id="BGKA01000169">
    <property type="protein sequence ID" value="GBH18625.1"/>
    <property type="molecule type" value="Genomic_DNA"/>
</dbReference>
<evidence type="ECO:0000313" key="1">
    <source>
        <dbReference type="EMBL" id="GBH18625.1"/>
    </source>
</evidence>
<proteinExistence type="predicted"/>
<comment type="caution">
    <text evidence="1">The sequence shown here is derived from an EMBL/GenBank/DDBJ whole genome shotgun (WGS) entry which is preliminary data.</text>
</comment>
<dbReference type="RefSeq" id="WP_017685134.1">
    <property type="nucleotide sequence ID" value="NZ_BGKA01000169.1"/>
</dbReference>